<proteinExistence type="predicted"/>
<feature type="region of interest" description="Disordered" evidence="1">
    <location>
        <begin position="125"/>
        <end position="158"/>
    </location>
</feature>
<reference evidence="2 3" key="1">
    <citation type="submission" date="2018-10" db="EMBL/GenBank/DDBJ databases">
        <title>Draft genome sequence of Bacillus salarius IM0101, isolated from a hypersaline soil in Inner Mongolia, China.</title>
        <authorList>
            <person name="Yamprayoonswat W."/>
            <person name="Boonvisut S."/>
            <person name="Jumpathong W."/>
            <person name="Sittihan S."/>
            <person name="Ruangsuj P."/>
            <person name="Wanthongcharoen S."/>
            <person name="Thongpramul N."/>
            <person name="Pimmason S."/>
            <person name="Yu B."/>
            <person name="Yasawong M."/>
        </authorList>
    </citation>
    <scope>NUCLEOTIDE SEQUENCE [LARGE SCALE GENOMIC DNA]</scope>
    <source>
        <strain evidence="2 3">IM0101</strain>
    </source>
</reference>
<feature type="compositionally biased region" description="Polar residues" evidence="1">
    <location>
        <begin position="125"/>
        <end position="139"/>
    </location>
</feature>
<evidence type="ECO:0000313" key="3">
    <source>
        <dbReference type="Proteomes" id="UP000275076"/>
    </source>
</evidence>
<name>A0A3R9QNC5_9BACI</name>
<dbReference type="Proteomes" id="UP000275076">
    <property type="component" value="Unassembled WGS sequence"/>
</dbReference>
<sequence length="325" mass="37313">MFEELEESGVRLQALPFHKELTPLAEAINKGVPEIVEYMIASGFKLNTSKSSEKELISVLDDISNGYHTNNTEEIQDARVTQCLLFNYETLPKKAVFGDFDDMERLNFYSICEDHYDAAEYTPNTAFTESEGNNVNDSNGDLKAEDSNTGNSSSDNNFSQQEFNIKNFIEKFRENRTVVINNNDIPFQDSMTVQQRNQIFSNSPNSTEVRYDSMKEYIYDDHSVGLYNDIFVEITYFDLNIQEGELKSVLDEPLDYTESNMEGNQSYVYNIDYYNGEYEEIYVLQASFTQEGEFRSLSIYSATEAPLQSPEARNVGDDPRERCLV</sequence>
<keyword evidence="3" id="KW-1185">Reference proteome</keyword>
<evidence type="ECO:0000256" key="1">
    <source>
        <dbReference type="SAM" id="MobiDB-lite"/>
    </source>
</evidence>
<protein>
    <submittedName>
        <fullName evidence="2">Uncharacterized protein</fullName>
    </submittedName>
</protein>
<feature type="compositionally biased region" description="Low complexity" evidence="1">
    <location>
        <begin position="147"/>
        <end position="158"/>
    </location>
</feature>
<evidence type="ECO:0000313" key="2">
    <source>
        <dbReference type="EMBL" id="RSL29711.1"/>
    </source>
</evidence>
<dbReference type="RefSeq" id="WP_125561985.1">
    <property type="nucleotide sequence ID" value="NZ_RBVX01000054.1"/>
</dbReference>
<dbReference type="EMBL" id="RBVX01000054">
    <property type="protein sequence ID" value="RSL29711.1"/>
    <property type="molecule type" value="Genomic_DNA"/>
</dbReference>
<comment type="caution">
    <text evidence="2">The sequence shown here is derived from an EMBL/GenBank/DDBJ whole genome shotgun (WGS) entry which is preliminary data.</text>
</comment>
<gene>
    <name evidence="2" type="ORF">D7Z54_29730</name>
</gene>
<dbReference type="AlphaFoldDB" id="A0A3R9QNC5"/>
<organism evidence="2 3">
    <name type="scientific">Salibacterium salarium</name>
    <dbReference type="NCBI Taxonomy" id="284579"/>
    <lineage>
        <taxon>Bacteria</taxon>
        <taxon>Bacillati</taxon>
        <taxon>Bacillota</taxon>
        <taxon>Bacilli</taxon>
        <taxon>Bacillales</taxon>
        <taxon>Bacillaceae</taxon>
    </lineage>
</organism>
<accession>A0A3R9QNC5</accession>